<sequence length="298" mass="33389">MNSPGKLIDIDSPLINSFNSSQSEDNALTSINAISDLRLPTFGVNNPRIWFAQIEALFMARGIKSQATKYAYVVGALPIEIAAEVGDLIDHVPEAEPYDKLKTAVIQRTSVSDERRLQQLLTSCELGDKRPSQLLRHMKHLAGPYKVDDALLKQMWFQRLPQNVTQILSISGTSVNLDDLADMADKMMEIYSDSQRLNVLQTSSGDTISPSNSIQQQITQLTQQLAALQATISTIHSRPARSRSRRRSVSRPRLRSPKRTSDTCWYHATFGEKARRCTKPCNFKISNSKDQGNETARQ</sequence>
<feature type="region of interest" description="Disordered" evidence="1">
    <location>
        <begin position="236"/>
        <end position="261"/>
    </location>
</feature>
<proteinExistence type="predicted"/>
<dbReference type="WBParaSite" id="SMRG1_16510.1">
    <property type="protein sequence ID" value="SMRG1_16510.1"/>
    <property type="gene ID" value="SMRG1_16510"/>
</dbReference>
<protein>
    <recommendedName>
        <fullName evidence="2">DUF7041 domain-containing protein</fullName>
    </recommendedName>
</protein>
<evidence type="ECO:0000256" key="1">
    <source>
        <dbReference type="SAM" id="MobiDB-lite"/>
    </source>
</evidence>
<dbReference type="Pfam" id="PF23055">
    <property type="entry name" value="DUF7041"/>
    <property type="match status" value="1"/>
</dbReference>
<evidence type="ECO:0000313" key="4">
    <source>
        <dbReference type="WBParaSite" id="SMRG1_16510.1"/>
    </source>
</evidence>
<dbReference type="AlphaFoldDB" id="A0AA84Z7H0"/>
<evidence type="ECO:0000313" key="3">
    <source>
        <dbReference type="Proteomes" id="UP000050790"/>
    </source>
</evidence>
<feature type="compositionally biased region" description="Basic residues" evidence="1">
    <location>
        <begin position="238"/>
        <end position="258"/>
    </location>
</feature>
<name>A0AA84Z7H0_9TREM</name>
<dbReference type="Proteomes" id="UP000050790">
    <property type="component" value="Unassembled WGS sequence"/>
</dbReference>
<accession>A0AA84Z7H0</accession>
<dbReference type="InterPro" id="IPR055469">
    <property type="entry name" value="DUF7041"/>
</dbReference>
<evidence type="ECO:0000259" key="2">
    <source>
        <dbReference type="Pfam" id="PF23055"/>
    </source>
</evidence>
<feature type="domain" description="DUF7041" evidence="2">
    <location>
        <begin position="39"/>
        <end position="122"/>
    </location>
</feature>
<reference evidence="4" key="1">
    <citation type="submission" date="2023-11" db="UniProtKB">
        <authorList>
            <consortium name="WormBaseParasite"/>
        </authorList>
    </citation>
    <scope>IDENTIFICATION</scope>
</reference>
<dbReference type="PANTHER" id="PTHR33327:SF3">
    <property type="entry name" value="RNA-DIRECTED DNA POLYMERASE"/>
    <property type="match status" value="1"/>
</dbReference>
<organism evidence="3 4">
    <name type="scientific">Schistosoma margrebowiei</name>
    <dbReference type="NCBI Taxonomy" id="48269"/>
    <lineage>
        <taxon>Eukaryota</taxon>
        <taxon>Metazoa</taxon>
        <taxon>Spiralia</taxon>
        <taxon>Lophotrochozoa</taxon>
        <taxon>Platyhelminthes</taxon>
        <taxon>Trematoda</taxon>
        <taxon>Digenea</taxon>
        <taxon>Strigeidida</taxon>
        <taxon>Schistosomatoidea</taxon>
        <taxon>Schistosomatidae</taxon>
        <taxon>Schistosoma</taxon>
    </lineage>
</organism>
<dbReference type="PANTHER" id="PTHR33327">
    <property type="entry name" value="ENDONUCLEASE"/>
    <property type="match status" value="1"/>
</dbReference>